<feature type="transmembrane region" description="Helical" evidence="5">
    <location>
        <begin position="330"/>
        <end position="350"/>
    </location>
</feature>
<dbReference type="Pfam" id="PF12698">
    <property type="entry name" value="ABC2_membrane_3"/>
    <property type="match status" value="1"/>
</dbReference>
<keyword evidence="2 5" id="KW-0812">Transmembrane</keyword>
<evidence type="ECO:0000256" key="1">
    <source>
        <dbReference type="ARBA" id="ARBA00004141"/>
    </source>
</evidence>
<evidence type="ECO:0000256" key="3">
    <source>
        <dbReference type="ARBA" id="ARBA00022989"/>
    </source>
</evidence>
<feature type="transmembrane region" description="Helical" evidence="5">
    <location>
        <begin position="241"/>
        <end position="263"/>
    </location>
</feature>
<feature type="transmembrane region" description="Helical" evidence="5">
    <location>
        <begin position="210"/>
        <end position="229"/>
    </location>
</feature>
<evidence type="ECO:0000313" key="8">
    <source>
        <dbReference type="Proteomes" id="UP000296469"/>
    </source>
</evidence>
<proteinExistence type="predicted"/>
<reference evidence="7 8" key="1">
    <citation type="submission" date="2019-04" db="EMBL/GenBank/DDBJ databases">
        <title>Isolation and identification of Cellulomonas shaoxiangyii sp. Nov. isolated from feces of the Tibetan antelopes (Pantholops hodgsonii) in the Qinghai-Tibet plateau of China.</title>
        <authorList>
            <person name="Tian Z."/>
        </authorList>
    </citation>
    <scope>NUCLEOTIDE SEQUENCE [LARGE SCALE GENOMIC DNA]</scope>
    <source>
        <strain evidence="7 8">Z28</strain>
    </source>
</reference>
<dbReference type="InterPro" id="IPR013525">
    <property type="entry name" value="ABC2_TM"/>
</dbReference>
<dbReference type="GO" id="GO:0016020">
    <property type="term" value="C:membrane"/>
    <property type="evidence" value="ECO:0007669"/>
    <property type="project" value="UniProtKB-SubCell"/>
</dbReference>
<dbReference type="OrthoDB" id="3268959at2"/>
<keyword evidence="4 5" id="KW-0472">Membrane</keyword>
<evidence type="ECO:0000313" key="7">
    <source>
        <dbReference type="EMBL" id="QCB94455.1"/>
    </source>
</evidence>
<dbReference type="RefSeq" id="WP_135973230.1">
    <property type="nucleotide sequence ID" value="NZ_CP039291.1"/>
</dbReference>
<keyword evidence="3 5" id="KW-1133">Transmembrane helix</keyword>
<dbReference type="PANTHER" id="PTHR43471">
    <property type="entry name" value="ABC TRANSPORTER PERMEASE"/>
    <property type="match status" value="1"/>
</dbReference>
<feature type="domain" description="ABC-2 type transporter transmembrane" evidence="6">
    <location>
        <begin position="34"/>
        <end position="347"/>
    </location>
</feature>
<dbReference type="KEGG" id="celz:E5225_13725"/>
<sequence>MSTTTSHPAPQAPSLGRASLLVAEREITSQVRSKSFIISTAVLLGAILVGIVISALIGQREPSDTPVAVVSSVAGSVDGAAGLEVHDVADRAAAEELVRSGEVEAALVPGGEPLGVAVLALEDAPSDVVQALTVSPEVELLEPAPADGDLRYLITFAFGLVFMTSVIGAGSMIAQNTVTEKQSRIVEILLSAVPARALLAGKILGNSVLALGQTAAIAAVAVLGLVVTGQDEVLTLIGMPVAWFVVFFAIGFVLLAAIFAASASLVSRVEDTGSVLQPAIWLTMVPYFLVIFFNDNDLVLRIMSFVPFTAPVGMPVRLFLNEAEWWEPLVALLVLVVSALAVTAVAARIYERSVLRMGGRVSVREALARSADD</sequence>
<feature type="transmembrane region" description="Helical" evidence="5">
    <location>
        <begin position="150"/>
        <end position="173"/>
    </location>
</feature>
<evidence type="ECO:0000256" key="5">
    <source>
        <dbReference type="SAM" id="Phobius"/>
    </source>
</evidence>
<feature type="transmembrane region" description="Helical" evidence="5">
    <location>
        <begin position="275"/>
        <end position="293"/>
    </location>
</feature>
<dbReference type="EMBL" id="CP039291">
    <property type="protein sequence ID" value="QCB94455.1"/>
    <property type="molecule type" value="Genomic_DNA"/>
</dbReference>
<evidence type="ECO:0000256" key="2">
    <source>
        <dbReference type="ARBA" id="ARBA00022692"/>
    </source>
</evidence>
<dbReference type="AlphaFoldDB" id="A0A4V1CMX4"/>
<keyword evidence="8" id="KW-1185">Reference proteome</keyword>
<evidence type="ECO:0000256" key="4">
    <source>
        <dbReference type="ARBA" id="ARBA00023136"/>
    </source>
</evidence>
<dbReference type="PANTHER" id="PTHR43471:SF3">
    <property type="entry name" value="ABC TRANSPORTER PERMEASE PROTEIN NATB"/>
    <property type="match status" value="1"/>
</dbReference>
<dbReference type="Proteomes" id="UP000296469">
    <property type="component" value="Chromosome"/>
</dbReference>
<protein>
    <submittedName>
        <fullName evidence="7">ABC transporter permease</fullName>
    </submittedName>
</protein>
<name>A0A4V1CMX4_9CELL</name>
<dbReference type="GO" id="GO:0140359">
    <property type="term" value="F:ABC-type transporter activity"/>
    <property type="evidence" value="ECO:0007669"/>
    <property type="project" value="InterPro"/>
</dbReference>
<comment type="subcellular location">
    <subcellularLocation>
        <location evidence="1">Membrane</location>
        <topology evidence="1">Multi-pass membrane protein</topology>
    </subcellularLocation>
</comment>
<evidence type="ECO:0000259" key="6">
    <source>
        <dbReference type="Pfam" id="PF12698"/>
    </source>
</evidence>
<feature type="transmembrane region" description="Helical" evidence="5">
    <location>
        <begin position="35"/>
        <end position="57"/>
    </location>
</feature>
<organism evidence="7 8">
    <name type="scientific">Cellulomonas shaoxiangyii</name>
    <dbReference type="NCBI Taxonomy" id="2566013"/>
    <lineage>
        <taxon>Bacteria</taxon>
        <taxon>Bacillati</taxon>
        <taxon>Actinomycetota</taxon>
        <taxon>Actinomycetes</taxon>
        <taxon>Micrococcales</taxon>
        <taxon>Cellulomonadaceae</taxon>
        <taxon>Cellulomonas</taxon>
    </lineage>
</organism>
<gene>
    <name evidence="7" type="ORF">E5225_13725</name>
</gene>
<accession>A0A4V1CMX4</accession>